<dbReference type="Proteomes" id="UP001596310">
    <property type="component" value="Unassembled WGS sequence"/>
</dbReference>
<dbReference type="EMBL" id="JBHSSM010000014">
    <property type="protein sequence ID" value="MFC6314843.1"/>
    <property type="molecule type" value="Genomic_DNA"/>
</dbReference>
<evidence type="ECO:0000313" key="2">
    <source>
        <dbReference type="Proteomes" id="UP001596310"/>
    </source>
</evidence>
<accession>A0ABW1UND2</accession>
<keyword evidence="2" id="KW-1185">Reference proteome</keyword>
<protein>
    <submittedName>
        <fullName evidence="1">Uncharacterized protein</fullName>
    </submittedName>
</protein>
<proteinExistence type="predicted"/>
<gene>
    <name evidence="1" type="ORF">ACFQHW_04575</name>
</gene>
<organism evidence="1 2">
    <name type="scientific">Lapidilactobacillus achengensis</name>
    <dbReference type="NCBI Taxonomy" id="2486000"/>
    <lineage>
        <taxon>Bacteria</taxon>
        <taxon>Bacillati</taxon>
        <taxon>Bacillota</taxon>
        <taxon>Bacilli</taxon>
        <taxon>Lactobacillales</taxon>
        <taxon>Lactobacillaceae</taxon>
        <taxon>Lapidilactobacillus</taxon>
    </lineage>
</organism>
<sequence length="109" mass="12235">MLKTISTNFSAAQLQRDCPQLAHRIGILINTYLQPGEFHDPYALKVRRYTIVLNQHTQRLDLRSAWDLADGEQPLLTLQALLGEAPSVDLTEATITKMLITQLDAVLAH</sequence>
<name>A0ABW1UND2_9LACO</name>
<dbReference type="RefSeq" id="WP_125600906.1">
    <property type="nucleotide sequence ID" value="NZ_JBHSSM010000014.1"/>
</dbReference>
<reference evidence="2" key="1">
    <citation type="journal article" date="2019" name="Int. J. Syst. Evol. Microbiol.">
        <title>The Global Catalogue of Microorganisms (GCM) 10K type strain sequencing project: providing services to taxonomists for standard genome sequencing and annotation.</title>
        <authorList>
            <consortium name="The Broad Institute Genomics Platform"/>
            <consortium name="The Broad Institute Genome Sequencing Center for Infectious Disease"/>
            <person name="Wu L."/>
            <person name="Ma J."/>
        </authorList>
    </citation>
    <scope>NUCLEOTIDE SEQUENCE [LARGE SCALE GENOMIC DNA]</scope>
    <source>
        <strain evidence="2">CCM 8897</strain>
    </source>
</reference>
<evidence type="ECO:0000313" key="1">
    <source>
        <dbReference type="EMBL" id="MFC6314843.1"/>
    </source>
</evidence>
<comment type="caution">
    <text evidence="1">The sequence shown here is derived from an EMBL/GenBank/DDBJ whole genome shotgun (WGS) entry which is preliminary data.</text>
</comment>